<dbReference type="EMBL" id="CP003696">
    <property type="protein sequence ID" value="AGP30781.1"/>
    <property type="molecule type" value="Genomic_DNA"/>
</dbReference>
<name>S4XE00_9CORY</name>
<evidence type="ECO:0000313" key="2">
    <source>
        <dbReference type="EMBL" id="AGP30781.1"/>
    </source>
</evidence>
<dbReference type="RefSeq" id="WP_020441142.1">
    <property type="nucleotide sequence ID" value="NC_021663.1"/>
</dbReference>
<organism evidence="2 3">
    <name type="scientific">Corynebacterium terpenotabidum Y-11</name>
    <dbReference type="NCBI Taxonomy" id="1200352"/>
    <lineage>
        <taxon>Bacteria</taxon>
        <taxon>Bacillati</taxon>
        <taxon>Actinomycetota</taxon>
        <taxon>Actinomycetes</taxon>
        <taxon>Mycobacteriales</taxon>
        <taxon>Corynebacteriaceae</taxon>
        <taxon>Corynebacterium</taxon>
    </lineage>
</organism>
<keyword evidence="1" id="KW-1133">Transmembrane helix</keyword>
<dbReference type="Proteomes" id="UP000014809">
    <property type="component" value="Chromosome"/>
</dbReference>
<gene>
    <name evidence="2" type="ORF">A606_05670</name>
</gene>
<sequence length="188" mass="19929">MLGLLSLVLVGSGLAMLCTSAPVAGVLLLLFGLVSGTVTAVSGHRRLTGLRALTQAWSTGWIRFAPARVGAVWHDHDVRHGPAAGPSEDRGRNQEVRHFFRTTLEVVPTDGSPTFRVTTAPFEALATRDGEPRGLRTAPGPLDAGEPEYSNGWTIVRYVDGAHQESATPTTNLSREQIIAGLAAAGIR</sequence>
<keyword evidence="1" id="KW-0472">Membrane</keyword>
<dbReference type="eggNOG" id="ENOG5031J3T">
    <property type="taxonomic scope" value="Bacteria"/>
</dbReference>
<dbReference type="HOGENOM" id="CLU_094140_0_0_11"/>
<evidence type="ECO:0000313" key="3">
    <source>
        <dbReference type="Proteomes" id="UP000014809"/>
    </source>
</evidence>
<reference evidence="2 3" key="1">
    <citation type="submission" date="2012-06" db="EMBL/GenBank/DDBJ databases">
        <title>Complete genome sequence of Corynebacterium terpenotabidum Y-11 (=DSM 44721).</title>
        <authorList>
            <person name="Ruckert C."/>
            <person name="Albersmeier A."/>
            <person name="Al-Dilaimi A."/>
            <person name="Szczepanowski R."/>
            <person name="Kalinowski J."/>
        </authorList>
    </citation>
    <scope>NUCLEOTIDE SEQUENCE [LARGE SCALE GENOMIC DNA]</scope>
    <source>
        <strain evidence="2 3">Y-11</strain>
    </source>
</reference>
<keyword evidence="3" id="KW-1185">Reference proteome</keyword>
<feature type="transmembrane region" description="Helical" evidence="1">
    <location>
        <begin position="25"/>
        <end position="43"/>
    </location>
</feature>
<keyword evidence="1" id="KW-0812">Transmembrane</keyword>
<accession>S4XE00</accession>
<proteinExistence type="predicted"/>
<dbReference type="KEGG" id="cter:A606_05670"/>
<protein>
    <submittedName>
        <fullName evidence="2">Uncharacterized protein</fullName>
    </submittedName>
</protein>
<dbReference type="AlphaFoldDB" id="S4XE00"/>
<evidence type="ECO:0000256" key="1">
    <source>
        <dbReference type="SAM" id="Phobius"/>
    </source>
</evidence>
<dbReference type="PATRIC" id="fig|1200352.3.peg.1147"/>